<dbReference type="InterPro" id="IPR036628">
    <property type="entry name" value="Clp_N_dom_sf"/>
</dbReference>
<dbReference type="Pfam" id="PF02861">
    <property type="entry name" value="Clp_N"/>
    <property type="match status" value="2"/>
</dbReference>
<dbReference type="SUPFAM" id="SSF81923">
    <property type="entry name" value="Double Clp-N motif"/>
    <property type="match status" value="1"/>
</dbReference>
<dbReference type="EMBL" id="BOMQ01000024">
    <property type="protein sequence ID" value="GIE48348.1"/>
    <property type="molecule type" value="Genomic_DNA"/>
</dbReference>
<dbReference type="Gene3D" id="1.10.1780.10">
    <property type="entry name" value="Clp, N-terminal domain"/>
    <property type="match status" value="2"/>
</dbReference>
<keyword evidence="1" id="KW-0677">Repeat</keyword>
<name>A0A919MND9_9ACTN</name>
<sequence>MPKINVYLPDDLAEAVRDSGLPVSAVCQRALEEAVRRITAIRQTPLGELDAEQLAARLPAFTQRAVTVVALAITAARDAGAPTVGTGHLLRAMITEGDNLALRVLRAMEIDPAALSWADKDEPGGGPGLRYSTPAANALEMLIAEASGLGHNYVGCEHLLIGLAAEPDGIAGRVLREAGADGKSVRRAVSAALGGYAHLRATRPPAGPEELASLVRQELRPVIRRIEALEARTA</sequence>
<dbReference type="PROSITE" id="PS51903">
    <property type="entry name" value="CLP_R"/>
    <property type="match status" value="1"/>
</dbReference>
<dbReference type="PANTHER" id="PTHR47016:SF5">
    <property type="entry name" value="CLP DOMAIN SUPERFAMILY PROTEIN"/>
    <property type="match status" value="1"/>
</dbReference>
<organism evidence="3 4">
    <name type="scientific">Actinoplanes nipponensis</name>
    <dbReference type="NCBI Taxonomy" id="135950"/>
    <lineage>
        <taxon>Bacteria</taxon>
        <taxon>Bacillati</taxon>
        <taxon>Actinomycetota</taxon>
        <taxon>Actinomycetes</taxon>
        <taxon>Micromonosporales</taxon>
        <taxon>Micromonosporaceae</taxon>
        <taxon>Actinoplanes</taxon>
    </lineage>
</organism>
<dbReference type="RefSeq" id="WP_203766869.1">
    <property type="nucleotide sequence ID" value="NZ_BAAAYJ010000005.1"/>
</dbReference>
<dbReference type="Proteomes" id="UP000647172">
    <property type="component" value="Unassembled WGS sequence"/>
</dbReference>
<feature type="domain" description="Clp R" evidence="2">
    <location>
        <begin position="58"/>
        <end position="195"/>
    </location>
</feature>
<keyword evidence="4" id="KW-1185">Reference proteome</keyword>
<reference evidence="3" key="1">
    <citation type="submission" date="2021-01" db="EMBL/GenBank/DDBJ databases">
        <title>Whole genome shotgun sequence of Actinoplanes nipponensis NBRC 14063.</title>
        <authorList>
            <person name="Komaki H."/>
            <person name="Tamura T."/>
        </authorList>
    </citation>
    <scope>NUCLEOTIDE SEQUENCE</scope>
    <source>
        <strain evidence="3">NBRC 14063</strain>
    </source>
</reference>
<dbReference type="InterPro" id="IPR004176">
    <property type="entry name" value="Clp_R_N"/>
</dbReference>
<proteinExistence type="predicted"/>
<dbReference type="PANTHER" id="PTHR47016">
    <property type="entry name" value="ATP-DEPENDENT CLP PROTEASE ATP-BINDING SUBUNIT CLPT1, CHLOROPLASTIC"/>
    <property type="match status" value="1"/>
</dbReference>
<evidence type="ECO:0000313" key="3">
    <source>
        <dbReference type="EMBL" id="GIE48348.1"/>
    </source>
</evidence>
<dbReference type="AlphaFoldDB" id="A0A919MND9"/>
<gene>
    <name evidence="3" type="ORF">Ani05nite_18820</name>
</gene>
<comment type="caution">
    <text evidence="3">The sequence shown here is derived from an EMBL/GenBank/DDBJ whole genome shotgun (WGS) entry which is preliminary data.</text>
</comment>
<dbReference type="InterPro" id="IPR044217">
    <property type="entry name" value="CLPT1/2"/>
</dbReference>
<accession>A0A919MND9</accession>
<evidence type="ECO:0000259" key="2">
    <source>
        <dbReference type="PROSITE" id="PS51903"/>
    </source>
</evidence>
<evidence type="ECO:0000256" key="1">
    <source>
        <dbReference type="PROSITE-ProRule" id="PRU01251"/>
    </source>
</evidence>
<protein>
    <recommendedName>
        <fullName evidence="2">Clp R domain-containing protein</fullName>
    </recommendedName>
</protein>
<evidence type="ECO:0000313" key="4">
    <source>
        <dbReference type="Proteomes" id="UP000647172"/>
    </source>
</evidence>